<accession>A0A085NQR9</accession>
<gene>
    <name evidence="1" type="ORF">M514_05620</name>
</gene>
<name>A0A085NQR9_9BILA</name>
<reference evidence="1" key="1">
    <citation type="journal article" date="2014" name="Nat. Genet.">
        <title>Genome and transcriptome of the porcine whipworm Trichuris suis.</title>
        <authorList>
            <person name="Jex A.R."/>
            <person name="Nejsum P."/>
            <person name="Schwarz E.M."/>
            <person name="Hu L."/>
            <person name="Young N.D."/>
            <person name="Hall R.S."/>
            <person name="Korhonen P.K."/>
            <person name="Liao S."/>
            <person name="Thamsborg S."/>
            <person name="Xia J."/>
            <person name="Xu P."/>
            <person name="Wang S."/>
            <person name="Scheerlinck J.P."/>
            <person name="Hofmann A."/>
            <person name="Sternberg P.W."/>
            <person name="Wang J."/>
            <person name="Gasser R.B."/>
        </authorList>
    </citation>
    <scope>NUCLEOTIDE SEQUENCE [LARGE SCALE GENOMIC DNA]</scope>
    <source>
        <strain evidence="1">DCEP-RM93F</strain>
    </source>
</reference>
<dbReference type="EMBL" id="KL367480">
    <property type="protein sequence ID" value="KFD71815.1"/>
    <property type="molecule type" value="Genomic_DNA"/>
</dbReference>
<dbReference type="PROSITE" id="PS51257">
    <property type="entry name" value="PROKAR_LIPOPROTEIN"/>
    <property type="match status" value="1"/>
</dbReference>
<sequence>MPERRASLGRIKSCENVGCLGALLSCGGTCPTWAIVLKCIRRWGPLGLVLCVLVKIKLHDMREADYPALHHMSQSACAELTDQDNLVWNGTSIERLGALLLFNLPTYNVEHFGSVDVHTSCLAGEMNIVKILTNAETAHPSISTPKRRNFS</sequence>
<dbReference type="AlphaFoldDB" id="A0A085NQR9"/>
<evidence type="ECO:0000313" key="1">
    <source>
        <dbReference type="EMBL" id="KFD71815.1"/>
    </source>
</evidence>
<dbReference type="Proteomes" id="UP000030758">
    <property type="component" value="Unassembled WGS sequence"/>
</dbReference>
<protein>
    <submittedName>
        <fullName evidence="1">Uncharacterized protein</fullName>
    </submittedName>
</protein>
<organism evidence="1">
    <name type="scientific">Trichuris suis</name>
    <name type="common">pig whipworm</name>
    <dbReference type="NCBI Taxonomy" id="68888"/>
    <lineage>
        <taxon>Eukaryota</taxon>
        <taxon>Metazoa</taxon>
        <taxon>Ecdysozoa</taxon>
        <taxon>Nematoda</taxon>
        <taxon>Enoplea</taxon>
        <taxon>Dorylaimia</taxon>
        <taxon>Trichinellida</taxon>
        <taxon>Trichuridae</taxon>
        <taxon>Trichuris</taxon>
    </lineage>
</organism>
<proteinExistence type="predicted"/>